<protein>
    <submittedName>
        <fullName evidence="2">Uncharacterized protein</fullName>
    </submittedName>
</protein>
<keyword evidence="3" id="KW-1185">Reference proteome</keyword>
<dbReference type="Proteomes" id="UP000828251">
    <property type="component" value="Unassembled WGS sequence"/>
</dbReference>
<feature type="compositionally biased region" description="Basic and acidic residues" evidence="1">
    <location>
        <begin position="1"/>
        <end position="12"/>
    </location>
</feature>
<name>A0A9D3W557_9ROSI</name>
<dbReference type="AlphaFoldDB" id="A0A9D3W557"/>
<reference evidence="2 3" key="1">
    <citation type="journal article" date="2021" name="Plant Biotechnol. J.">
        <title>Multi-omics assisted identification of the key and species-specific regulatory components of drought-tolerant mechanisms in Gossypium stocksii.</title>
        <authorList>
            <person name="Yu D."/>
            <person name="Ke L."/>
            <person name="Zhang D."/>
            <person name="Wu Y."/>
            <person name="Sun Y."/>
            <person name="Mei J."/>
            <person name="Sun J."/>
            <person name="Sun Y."/>
        </authorList>
    </citation>
    <scope>NUCLEOTIDE SEQUENCE [LARGE SCALE GENOMIC DNA]</scope>
    <source>
        <strain evidence="3">cv. E1</strain>
        <tissue evidence="2">Leaf</tissue>
    </source>
</reference>
<gene>
    <name evidence="2" type="ORF">J1N35_011793</name>
</gene>
<sequence>MDSGDKQDHEGQSGETLEDSSASSRHVSVQESKVNVVQPALCSDERKFSTEELTRVFIALSYTYISSAVYSYSSGIVPRCGVFGG</sequence>
<evidence type="ECO:0000256" key="1">
    <source>
        <dbReference type="SAM" id="MobiDB-lite"/>
    </source>
</evidence>
<accession>A0A9D3W557</accession>
<feature type="region of interest" description="Disordered" evidence="1">
    <location>
        <begin position="1"/>
        <end position="31"/>
    </location>
</feature>
<organism evidence="2 3">
    <name type="scientific">Gossypium stocksii</name>
    <dbReference type="NCBI Taxonomy" id="47602"/>
    <lineage>
        <taxon>Eukaryota</taxon>
        <taxon>Viridiplantae</taxon>
        <taxon>Streptophyta</taxon>
        <taxon>Embryophyta</taxon>
        <taxon>Tracheophyta</taxon>
        <taxon>Spermatophyta</taxon>
        <taxon>Magnoliopsida</taxon>
        <taxon>eudicotyledons</taxon>
        <taxon>Gunneridae</taxon>
        <taxon>Pentapetalae</taxon>
        <taxon>rosids</taxon>
        <taxon>malvids</taxon>
        <taxon>Malvales</taxon>
        <taxon>Malvaceae</taxon>
        <taxon>Malvoideae</taxon>
        <taxon>Gossypium</taxon>
    </lineage>
</organism>
<evidence type="ECO:0000313" key="2">
    <source>
        <dbReference type="EMBL" id="KAH1108025.1"/>
    </source>
</evidence>
<feature type="compositionally biased region" description="Polar residues" evidence="1">
    <location>
        <begin position="13"/>
        <end position="31"/>
    </location>
</feature>
<evidence type="ECO:0000313" key="3">
    <source>
        <dbReference type="Proteomes" id="UP000828251"/>
    </source>
</evidence>
<proteinExistence type="predicted"/>
<comment type="caution">
    <text evidence="2">The sequence shown here is derived from an EMBL/GenBank/DDBJ whole genome shotgun (WGS) entry which is preliminary data.</text>
</comment>
<dbReference type="EMBL" id="JAIQCV010000004">
    <property type="protein sequence ID" value="KAH1108025.1"/>
    <property type="molecule type" value="Genomic_DNA"/>
</dbReference>